<gene>
    <name evidence="1" type="ORF">CTOB1V02_LOCUS7883</name>
</gene>
<accession>A0A7R8ZSF8</accession>
<dbReference type="Pfam" id="PF10354">
    <property type="entry name" value="BMT5-like"/>
    <property type="match status" value="1"/>
</dbReference>
<dbReference type="GO" id="GO:0070042">
    <property type="term" value="F:rRNA (uridine-N3-)-methyltransferase activity"/>
    <property type="evidence" value="ECO:0007669"/>
    <property type="project" value="InterPro"/>
</dbReference>
<dbReference type="SUPFAM" id="SSF54991">
    <property type="entry name" value="Anticodon-binding domain of PheRS"/>
    <property type="match status" value="1"/>
</dbReference>
<dbReference type="GO" id="GO:0070475">
    <property type="term" value="P:rRNA base methylation"/>
    <property type="evidence" value="ECO:0007669"/>
    <property type="project" value="InterPro"/>
</dbReference>
<dbReference type="Gene3D" id="3.30.70.380">
    <property type="entry name" value="Ferrodoxin-fold anticodon-binding domain"/>
    <property type="match status" value="1"/>
</dbReference>
<evidence type="ECO:0000313" key="1">
    <source>
        <dbReference type="EMBL" id="CAD7230019.1"/>
    </source>
</evidence>
<dbReference type="InterPro" id="IPR005121">
    <property type="entry name" value="Fdx_antiC-bd"/>
</dbReference>
<organism evidence="1">
    <name type="scientific">Cyprideis torosa</name>
    <dbReference type="NCBI Taxonomy" id="163714"/>
    <lineage>
        <taxon>Eukaryota</taxon>
        <taxon>Metazoa</taxon>
        <taxon>Ecdysozoa</taxon>
        <taxon>Arthropoda</taxon>
        <taxon>Crustacea</taxon>
        <taxon>Oligostraca</taxon>
        <taxon>Ostracoda</taxon>
        <taxon>Podocopa</taxon>
        <taxon>Podocopida</taxon>
        <taxon>Cytherocopina</taxon>
        <taxon>Cytheroidea</taxon>
        <taxon>Cytherideidae</taxon>
        <taxon>Cyprideis</taxon>
    </lineage>
</organism>
<name>A0A7R8ZSF8_9CRUS</name>
<dbReference type="InterPro" id="IPR019446">
    <property type="entry name" value="BMT5-like"/>
</dbReference>
<dbReference type="OrthoDB" id="347018at2759"/>
<dbReference type="PANTHER" id="PTHR11538:SF26">
    <property type="entry name" value="FERREDOXIN-FOLD ANTICODON-BINDING DOMAIN-CONTAINING PROTEIN 1"/>
    <property type="match status" value="1"/>
</dbReference>
<dbReference type="AlphaFoldDB" id="A0A7R8ZSF8"/>
<protein>
    <submittedName>
        <fullName evidence="1">Uncharacterized protein</fullName>
    </submittedName>
</protein>
<sequence>MEATVVEDTHLEEDMGALTAGAVEATGVLAEVTRVDPPGAEAEDTEEEISRRRVCDLAVTASHSLPMEDETGKQLLKELQKLNFEYLCHRRQGTSEVQGNEMGGTFSILLLGEGNFSFAALLLQYVRNQQIPVNVTASSIHDRESTLASSQLTKENVELVESLKGEVLFDVDACLCASNRHLSHRRFHRILFNFPHVGGKMKIQRNRGLLQGVLQSARTLLVDEEGAEESVDILVTLCGGQGGTDLDPTRRVWGDTWQLPLQAARACLSLRDVLIFDPNAFPGYVDTGFRGEDKGFVMQRSAVTHVLVKSRCLLLPNRHPDVVSNAKWLPEQCLQNVCRSSTFLKDEVRSNQIMYGRNYIPEMSPSGATVWMALRLDDEMVYGEALSRMKTELQFRKVPQEEKKLVVDYPLLIVDLGWLEKRNPAEIVLHTFKGERCQLQPLKYTYDVAFWLPEQEISVGDVVQCLIENDRWECVHSVHLRDEYQRREDGRQAQTYRVVYASVCHPLSDWEAKGYHKELSDALSKDLGVSVK</sequence>
<dbReference type="PROSITE" id="PS51447">
    <property type="entry name" value="FDX_ACB"/>
    <property type="match status" value="1"/>
</dbReference>
<proteinExistence type="predicted"/>
<dbReference type="GO" id="GO:0005737">
    <property type="term" value="C:cytoplasm"/>
    <property type="evidence" value="ECO:0007669"/>
    <property type="project" value="TreeGrafter"/>
</dbReference>
<dbReference type="PANTHER" id="PTHR11538">
    <property type="entry name" value="PHENYLALANYL-TRNA SYNTHETASE"/>
    <property type="match status" value="1"/>
</dbReference>
<reference evidence="1" key="1">
    <citation type="submission" date="2020-11" db="EMBL/GenBank/DDBJ databases">
        <authorList>
            <person name="Tran Van P."/>
        </authorList>
    </citation>
    <scope>NUCLEOTIDE SEQUENCE</scope>
</reference>
<dbReference type="EMBL" id="OB662412">
    <property type="protein sequence ID" value="CAD7230019.1"/>
    <property type="molecule type" value="Genomic_DNA"/>
</dbReference>
<dbReference type="InterPro" id="IPR036690">
    <property type="entry name" value="Fdx_antiC-bd_sf"/>
</dbReference>
<dbReference type="SMART" id="SM00896">
    <property type="entry name" value="FDX-ACB"/>
    <property type="match status" value="1"/>
</dbReference>